<feature type="transmembrane region" description="Helical" evidence="1">
    <location>
        <begin position="12"/>
        <end position="33"/>
    </location>
</feature>
<keyword evidence="1" id="KW-0472">Membrane</keyword>
<feature type="transmembrane region" description="Helical" evidence="1">
    <location>
        <begin position="53"/>
        <end position="72"/>
    </location>
</feature>
<evidence type="ECO:0000313" key="3">
    <source>
        <dbReference type="Proteomes" id="UP000198638"/>
    </source>
</evidence>
<dbReference type="RefSeq" id="WP_245753394.1">
    <property type="nucleotide sequence ID" value="NZ_FNRQ01000006.1"/>
</dbReference>
<dbReference type="STRING" id="83784.SAMN05192564_106286"/>
<evidence type="ECO:0000256" key="1">
    <source>
        <dbReference type="SAM" id="Phobius"/>
    </source>
</evidence>
<protein>
    <submittedName>
        <fullName evidence="2">LysE type translocator</fullName>
    </submittedName>
</protein>
<sequence>MTSDSPTRTDRDVILHTILVNVLNPKLLIFFVFLPQFIDRGENQPALRMLELLLMFLATTFVGFVAHGVFAARVRDRILSPPCFPQMDAPELCCRVRPGRVKQALALSRHVHAQSAVELY</sequence>
<reference evidence="3" key="1">
    <citation type="submission" date="2016-10" db="EMBL/GenBank/DDBJ databases">
        <authorList>
            <person name="Varghese N."/>
            <person name="Submissions S."/>
        </authorList>
    </citation>
    <scope>NUCLEOTIDE SEQUENCE [LARGE SCALE GENOMIC DNA]</scope>
    <source>
        <strain evidence="3">LMG 24000</strain>
    </source>
</reference>
<accession>A0A1H4GS49</accession>
<keyword evidence="1" id="KW-1133">Transmembrane helix</keyword>
<dbReference type="AlphaFoldDB" id="A0A1H4GS49"/>
<organism evidence="2 3">
    <name type="scientific">Paraburkholderia sartisoli</name>
    <dbReference type="NCBI Taxonomy" id="83784"/>
    <lineage>
        <taxon>Bacteria</taxon>
        <taxon>Pseudomonadati</taxon>
        <taxon>Pseudomonadota</taxon>
        <taxon>Betaproteobacteria</taxon>
        <taxon>Burkholderiales</taxon>
        <taxon>Burkholderiaceae</taxon>
        <taxon>Paraburkholderia</taxon>
    </lineage>
</organism>
<proteinExistence type="predicted"/>
<keyword evidence="3" id="KW-1185">Reference proteome</keyword>
<dbReference type="EMBL" id="FNRQ01000006">
    <property type="protein sequence ID" value="SEB12347.1"/>
    <property type="molecule type" value="Genomic_DNA"/>
</dbReference>
<name>A0A1H4GS49_9BURK</name>
<evidence type="ECO:0000313" key="2">
    <source>
        <dbReference type="EMBL" id="SEB12347.1"/>
    </source>
</evidence>
<gene>
    <name evidence="2" type="ORF">SAMN05192564_106286</name>
</gene>
<keyword evidence="1" id="KW-0812">Transmembrane</keyword>
<dbReference type="Proteomes" id="UP000198638">
    <property type="component" value="Unassembled WGS sequence"/>
</dbReference>